<organism evidence="3 4">
    <name type="scientific">Ktedonosporobacter rubrisoli</name>
    <dbReference type="NCBI Taxonomy" id="2509675"/>
    <lineage>
        <taxon>Bacteria</taxon>
        <taxon>Bacillati</taxon>
        <taxon>Chloroflexota</taxon>
        <taxon>Ktedonobacteria</taxon>
        <taxon>Ktedonobacterales</taxon>
        <taxon>Ktedonosporobacteraceae</taxon>
        <taxon>Ktedonosporobacter</taxon>
    </lineage>
</organism>
<feature type="transmembrane region" description="Helical" evidence="1">
    <location>
        <begin position="258"/>
        <end position="280"/>
    </location>
</feature>
<dbReference type="GO" id="GO:0016747">
    <property type="term" value="F:acyltransferase activity, transferring groups other than amino-acyl groups"/>
    <property type="evidence" value="ECO:0007669"/>
    <property type="project" value="InterPro"/>
</dbReference>
<keyword evidence="4" id="KW-1185">Reference proteome</keyword>
<evidence type="ECO:0000313" key="4">
    <source>
        <dbReference type="Proteomes" id="UP000290365"/>
    </source>
</evidence>
<feature type="transmembrane region" description="Helical" evidence="1">
    <location>
        <begin position="69"/>
        <end position="94"/>
    </location>
</feature>
<proteinExistence type="predicted"/>
<feature type="domain" description="Acyltransferase 3" evidence="2">
    <location>
        <begin position="65"/>
        <end position="415"/>
    </location>
</feature>
<protein>
    <recommendedName>
        <fullName evidence="2">Acyltransferase 3 domain-containing protein</fullName>
    </recommendedName>
</protein>
<name>A0A4V0YZE5_KTERU</name>
<dbReference type="InterPro" id="IPR002656">
    <property type="entry name" value="Acyl_transf_3_dom"/>
</dbReference>
<feature type="transmembrane region" description="Helical" evidence="1">
    <location>
        <begin position="375"/>
        <end position="395"/>
    </location>
</feature>
<feature type="transmembrane region" description="Helical" evidence="1">
    <location>
        <begin position="106"/>
        <end position="129"/>
    </location>
</feature>
<feature type="transmembrane region" description="Helical" evidence="1">
    <location>
        <begin position="300"/>
        <end position="321"/>
    </location>
</feature>
<dbReference type="InterPro" id="IPR050623">
    <property type="entry name" value="Glucan_succinyl_AcylTrfase"/>
</dbReference>
<gene>
    <name evidence="3" type="ORF">EPA93_27030</name>
</gene>
<dbReference type="AlphaFoldDB" id="A0A4V0YZE5"/>
<evidence type="ECO:0000256" key="1">
    <source>
        <dbReference type="SAM" id="Phobius"/>
    </source>
</evidence>
<keyword evidence="1" id="KW-0812">Transmembrane</keyword>
<dbReference type="Proteomes" id="UP000290365">
    <property type="component" value="Chromosome"/>
</dbReference>
<feature type="transmembrane region" description="Helical" evidence="1">
    <location>
        <begin position="231"/>
        <end position="252"/>
    </location>
</feature>
<feature type="transmembrane region" description="Helical" evidence="1">
    <location>
        <begin position="150"/>
        <end position="169"/>
    </location>
</feature>
<keyword evidence="1" id="KW-0472">Membrane</keyword>
<sequence>MASLPPCLRNHRNLSSTILRSLSSLSKKGSNMSSHVERTPLHGELAAPQALNAEFPAPKRTRVFFVDNLRVSLTILVIVHHLAITYGALGAWYFQDPNKDMLATVVLSILVAIDQAFFMGFFFLLSGYFTPGSYDRKGGRTFLWERSLRLGIPLLVYDLVFDPLVLFMAGGVHQSYWSFYGAFLLQGKMIGTGPSWFILALLFFAVLYALGRWFTRQQTSQLKTEGHPPTFSSTLLFVLALTVVTFVVRIWWPLGSYAIFGFQLAEFAQYISLFAIGLVAYRHNWFLYLPDALGRVWLRIAIGAMLLFPLMILALGVVGHADLFEGGWAWQALLYALWESVVCVGLCIGLLVLFRRHLNAQGRLRKALSEAAYTVYLIHPLIIVPLAYAARSIALYPLLKFALVVLIAVPLCFFAGYVLRKIPFMHKIL</sequence>
<feature type="transmembrane region" description="Helical" evidence="1">
    <location>
        <begin position="401"/>
        <end position="419"/>
    </location>
</feature>
<accession>A0A4V0YZE5</accession>
<dbReference type="PANTHER" id="PTHR36927:SF4">
    <property type="entry name" value="BLR5718 PROTEIN"/>
    <property type="match status" value="1"/>
</dbReference>
<dbReference type="EMBL" id="CP035758">
    <property type="protein sequence ID" value="QBD79441.1"/>
    <property type="molecule type" value="Genomic_DNA"/>
</dbReference>
<dbReference type="OrthoDB" id="153091at2"/>
<dbReference type="Pfam" id="PF01757">
    <property type="entry name" value="Acyl_transf_3"/>
    <property type="match status" value="1"/>
</dbReference>
<reference evidence="3 4" key="1">
    <citation type="submission" date="2019-01" db="EMBL/GenBank/DDBJ databases">
        <title>Ktedonosporobacter rubrisoli SCAWS-G2.</title>
        <authorList>
            <person name="Huang Y."/>
            <person name="Yan B."/>
        </authorList>
    </citation>
    <scope>NUCLEOTIDE SEQUENCE [LARGE SCALE GENOMIC DNA]</scope>
    <source>
        <strain evidence="3 4">SCAWS-G2</strain>
    </source>
</reference>
<keyword evidence="1" id="KW-1133">Transmembrane helix</keyword>
<dbReference type="KEGG" id="kbs:EPA93_27030"/>
<dbReference type="PANTHER" id="PTHR36927">
    <property type="entry name" value="BLR4337 PROTEIN"/>
    <property type="match status" value="1"/>
</dbReference>
<evidence type="ECO:0000313" key="3">
    <source>
        <dbReference type="EMBL" id="QBD79441.1"/>
    </source>
</evidence>
<feature type="transmembrane region" description="Helical" evidence="1">
    <location>
        <begin position="189"/>
        <end position="210"/>
    </location>
</feature>
<evidence type="ECO:0000259" key="2">
    <source>
        <dbReference type="Pfam" id="PF01757"/>
    </source>
</evidence>
<feature type="transmembrane region" description="Helical" evidence="1">
    <location>
        <begin position="333"/>
        <end position="354"/>
    </location>
</feature>